<dbReference type="Pfam" id="PF00018">
    <property type="entry name" value="SH3_1"/>
    <property type="match status" value="1"/>
</dbReference>
<dbReference type="Gene3D" id="2.30.30.40">
    <property type="entry name" value="SH3 Domains"/>
    <property type="match status" value="1"/>
</dbReference>
<dbReference type="SMART" id="SM00326">
    <property type="entry name" value="SH3"/>
    <property type="match status" value="1"/>
</dbReference>
<keyword evidence="1 2" id="KW-0728">SH3 domain</keyword>
<dbReference type="PANTHER" id="PTHR14167:SF116">
    <property type="entry name" value="CAP, ISOFORM AC"/>
    <property type="match status" value="1"/>
</dbReference>
<keyword evidence="5" id="KW-1185">Reference proteome</keyword>
<evidence type="ECO:0000313" key="5">
    <source>
        <dbReference type="Proteomes" id="UP000887577"/>
    </source>
</evidence>
<dbReference type="PANTHER" id="PTHR14167">
    <property type="entry name" value="SH3 DOMAIN-CONTAINING"/>
    <property type="match status" value="1"/>
</dbReference>
<feature type="compositionally biased region" description="Basic and acidic residues" evidence="3">
    <location>
        <begin position="209"/>
        <end position="224"/>
    </location>
</feature>
<organism evidence="5 6">
    <name type="scientific">Panagrolaimus superbus</name>
    <dbReference type="NCBI Taxonomy" id="310955"/>
    <lineage>
        <taxon>Eukaryota</taxon>
        <taxon>Metazoa</taxon>
        <taxon>Ecdysozoa</taxon>
        <taxon>Nematoda</taxon>
        <taxon>Chromadorea</taxon>
        <taxon>Rhabditida</taxon>
        <taxon>Tylenchina</taxon>
        <taxon>Panagrolaimomorpha</taxon>
        <taxon>Panagrolaimoidea</taxon>
        <taxon>Panagrolaimidae</taxon>
        <taxon>Panagrolaimus</taxon>
    </lineage>
</organism>
<accession>A0A914YD07</accession>
<dbReference type="WBParaSite" id="PSU_v2.g1718.t1">
    <property type="protein sequence ID" value="PSU_v2.g1718.t1"/>
    <property type="gene ID" value="PSU_v2.g1718"/>
</dbReference>
<sequence length="291" mass="34368">MREEKFKQIERPILWSLSYSPDQALIYKPSTSLGVTYTWNDKLQQDLYEIVLAFVDTAMKDLKQRELRLQLRKRCRRFGRQMAAAFRAMDIDQSLSWEMLGQSMLESFATSFRNNATKIFLWQLFLEHISAMVFEAFCWAVARDYTSTPLQTIYETDLKQCFPHLTTVERKTPILKKIIAKFTRFSKSVDGNNNSNTKKAQSPSPSKKANLDRSHQIQQHEQRRQNFSGPARMVPKNAETYRALYQYKPEHSDELELQENDIIFVVEKCDDGWFIGKHRFPTTEFFYRNLN</sequence>
<feature type="compositionally biased region" description="Low complexity" evidence="3">
    <location>
        <begin position="198"/>
        <end position="208"/>
    </location>
</feature>
<feature type="domain" description="SH3" evidence="4">
    <location>
        <begin position="236"/>
        <end position="291"/>
    </location>
</feature>
<dbReference type="InterPro" id="IPR001452">
    <property type="entry name" value="SH3_domain"/>
</dbReference>
<evidence type="ECO:0000313" key="6">
    <source>
        <dbReference type="WBParaSite" id="PSU_v2.g1718.t1"/>
    </source>
</evidence>
<evidence type="ECO:0000256" key="1">
    <source>
        <dbReference type="ARBA" id="ARBA00022443"/>
    </source>
</evidence>
<dbReference type="AlphaFoldDB" id="A0A914YD07"/>
<dbReference type="Proteomes" id="UP000887577">
    <property type="component" value="Unplaced"/>
</dbReference>
<proteinExistence type="predicted"/>
<dbReference type="InterPro" id="IPR050384">
    <property type="entry name" value="Endophilin_SH3RF"/>
</dbReference>
<dbReference type="PROSITE" id="PS50002">
    <property type="entry name" value="SH3"/>
    <property type="match status" value="1"/>
</dbReference>
<reference evidence="6" key="1">
    <citation type="submission" date="2022-11" db="UniProtKB">
        <authorList>
            <consortium name="WormBaseParasite"/>
        </authorList>
    </citation>
    <scope>IDENTIFICATION</scope>
</reference>
<dbReference type="InterPro" id="IPR036028">
    <property type="entry name" value="SH3-like_dom_sf"/>
</dbReference>
<evidence type="ECO:0000256" key="2">
    <source>
        <dbReference type="PROSITE-ProRule" id="PRU00192"/>
    </source>
</evidence>
<evidence type="ECO:0000256" key="3">
    <source>
        <dbReference type="SAM" id="MobiDB-lite"/>
    </source>
</evidence>
<protein>
    <submittedName>
        <fullName evidence="6">SH3 domain-containing protein</fullName>
    </submittedName>
</protein>
<name>A0A914YD07_9BILA</name>
<evidence type="ECO:0000259" key="4">
    <source>
        <dbReference type="PROSITE" id="PS50002"/>
    </source>
</evidence>
<dbReference type="SUPFAM" id="SSF50044">
    <property type="entry name" value="SH3-domain"/>
    <property type="match status" value="1"/>
</dbReference>
<feature type="region of interest" description="Disordered" evidence="3">
    <location>
        <begin position="190"/>
        <end position="233"/>
    </location>
</feature>